<sequence length="134" mass="14265">MGTYDARSIRGQFPLLRDHPQLSYLDSAATSQVPDCVLEAGTPNIAGAVGFARACDFLASLDREALQVHTRELCNQVIDLVSSLRGARILGPQEPGSHDALVSFALDGVHPHDLAEAIAPCPSTRSWACRPACA</sequence>
<reference evidence="3" key="1">
    <citation type="submission" date="2018-08" db="EMBL/GenBank/DDBJ databases">
        <title>Murine metabolic-syndrome-specific gut microbial biobank.</title>
        <authorList>
            <person name="Liu C."/>
        </authorList>
    </citation>
    <scope>NUCLEOTIDE SEQUENCE [LARGE SCALE GENOMIC DNA]</scope>
    <source>
        <strain evidence="3">Z82</strain>
    </source>
</reference>
<dbReference type="PANTHER" id="PTHR43586">
    <property type="entry name" value="CYSTEINE DESULFURASE"/>
    <property type="match status" value="1"/>
</dbReference>
<evidence type="ECO:0000259" key="2">
    <source>
        <dbReference type="Pfam" id="PF00266"/>
    </source>
</evidence>
<dbReference type="EMBL" id="QWKH01000056">
    <property type="protein sequence ID" value="NBI34931.1"/>
    <property type="molecule type" value="Genomic_DNA"/>
</dbReference>
<gene>
    <name evidence="3" type="ORF">D1639_07805</name>
</gene>
<dbReference type="PANTHER" id="PTHR43586:SF8">
    <property type="entry name" value="CYSTEINE DESULFURASE 1, CHLOROPLASTIC"/>
    <property type="match status" value="1"/>
</dbReference>
<comment type="caution">
    <text evidence="3">The sequence shown here is derived from an EMBL/GenBank/DDBJ whole genome shotgun (WGS) entry which is preliminary data.</text>
</comment>
<dbReference type="GO" id="GO:0008483">
    <property type="term" value="F:transaminase activity"/>
    <property type="evidence" value="ECO:0007669"/>
    <property type="project" value="UniProtKB-KW"/>
</dbReference>
<protein>
    <submittedName>
        <fullName evidence="3">Aminotransferase class V-fold PLP-dependent enzyme</fullName>
    </submittedName>
</protein>
<feature type="domain" description="Aminotransferase class V" evidence="2">
    <location>
        <begin position="38"/>
        <end position="118"/>
    </location>
</feature>
<evidence type="ECO:0000313" key="3">
    <source>
        <dbReference type="EMBL" id="NBI34931.1"/>
    </source>
</evidence>
<accession>A0A7C9P5Q2</accession>
<proteinExistence type="predicted"/>
<dbReference type="InterPro" id="IPR015421">
    <property type="entry name" value="PyrdxlP-dep_Trfase_major"/>
</dbReference>
<keyword evidence="3" id="KW-0808">Transferase</keyword>
<dbReference type="InterPro" id="IPR000192">
    <property type="entry name" value="Aminotrans_V_dom"/>
</dbReference>
<keyword evidence="3" id="KW-0032">Aminotransferase</keyword>
<organism evidence="3">
    <name type="scientific">Muribaculaceae bacterium Z82</name>
    <dbReference type="NCBI Taxonomy" id="2304548"/>
    <lineage>
        <taxon>Bacteria</taxon>
        <taxon>Pseudomonadati</taxon>
        <taxon>Bacteroidota</taxon>
        <taxon>Bacteroidia</taxon>
        <taxon>Bacteroidales</taxon>
        <taxon>Muribaculaceae</taxon>
    </lineage>
</organism>
<keyword evidence="1" id="KW-0663">Pyridoxal phosphate</keyword>
<name>A0A7C9P5Q2_9BACT</name>
<dbReference type="SUPFAM" id="SSF53383">
    <property type="entry name" value="PLP-dependent transferases"/>
    <property type="match status" value="1"/>
</dbReference>
<dbReference type="Gene3D" id="3.40.640.10">
    <property type="entry name" value="Type I PLP-dependent aspartate aminotransferase-like (Major domain)"/>
    <property type="match status" value="1"/>
</dbReference>
<dbReference type="Gene3D" id="3.90.1150.10">
    <property type="entry name" value="Aspartate Aminotransferase, domain 1"/>
    <property type="match status" value="1"/>
</dbReference>
<dbReference type="Pfam" id="PF00266">
    <property type="entry name" value="Aminotran_5"/>
    <property type="match status" value="1"/>
</dbReference>
<dbReference type="AlphaFoldDB" id="A0A7C9P5Q2"/>
<dbReference type="InterPro" id="IPR015424">
    <property type="entry name" value="PyrdxlP-dep_Trfase"/>
</dbReference>
<evidence type="ECO:0000256" key="1">
    <source>
        <dbReference type="ARBA" id="ARBA00022898"/>
    </source>
</evidence>
<dbReference type="InterPro" id="IPR015422">
    <property type="entry name" value="PyrdxlP-dep_Trfase_small"/>
</dbReference>